<dbReference type="RefSeq" id="WP_012579877.1">
    <property type="nucleotide sequence ID" value="NC_011653.1"/>
</dbReference>
<dbReference type="KEGG" id="taf:THA_919"/>
<organism evidence="2 3">
    <name type="scientific">Thermosipho africanus (strain TCF52B)</name>
    <dbReference type="NCBI Taxonomy" id="484019"/>
    <lineage>
        <taxon>Bacteria</taxon>
        <taxon>Thermotogati</taxon>
        <taxon>Thermotogota</taxon>
        <taxon>Thermotogae</taxon>
        <taxon>Thermotogales</taxon>
        <taxon>Fervidobacteriaceae</taxon>
        <taxon>Thermosipho</taxon>
    </lineage>
</organism>
<protein>
    <submittedName>
        <fullName evidence="2">Lipoprotein, putative</fullName>
    </submittedName>
</protein>
<accession>B7IH14</accession>
<dbReference type="EMBL" id="CP001185">
    <property type="protein sequence ID" value="ACJ75378.1"/>
    <property type="molecule type" value="Genomic_DNA"/>
</dbReference>
<dbReference type="AlphaFoldDB" id="B7IH14"/>
<dbReference type="eggNOG" id="ENOG502ZXS1">
    <property type="taxonomic scope" value="Bacteria"/>
</dbReference>
<evidence type="ECO:0000313" key="2">
    <source>
        <dbReference type="EMBL" id="ACJ75378.1"/>
    </source>
</evidence>
<name>B7IH14_THEAB</name>
<sequence length="202" mass="22593">MKKKIIISINLILILILSGCGLFLKPSSKPSTSSNVLKIETYVEIYDEYGNRIFVDGKINGYPIVLKDGQTGITVKISEVKSLSLNTQMFDYNYNLEGGKVKINLFKKSNLSKGTVELQKQLDWSIIVYTYEVDKSKLNIWLDNLLEKSWAKNASVKSIISSDENIIASNYLISILKNSPIGTGYFKTGAKGNVRIKSVILK</sequence>
<keyword evidence="1" id="KW-1133">Transmembrane helix</keyword>
<dbReference type="HOGENOM" id="CLU_1354058_0_0_0"/>
<dbReference type="Proteomes" id="UP000002453">
    <property type="component" value="Chromosome"/>
</dbReference>
<dbReference type="STRING" id="484019.THA_919"/>
<keyword evidence="2" id="KW-0449">Lipoprotein</keyword>
<dbReference type="PROSITE" id="PS51257">
    <property type="entry name" value="PROKAR_LIPOPROTEIN"/>
    <property type="match status" value="1"/>
</dbReference>
<dbReference type="OrthoDB" id="48868at2"/>
<evidence type="ECO:0000313" key="3">
    <source>
        <dbReference type="Proteomes" id="UP000002453"/>
    </source>
</evidence>
<proteinExistence type="predicted"/>
<evidence type="ECO:0000256" key="1">
    <source>
        <dbReference type="SAM" id="Phobius"/>
    </source>
</evidence>
<keyword evidence="1" id="KW-0812">Transmembrane</keyword>
<keyword evidence="1" id="KW-0472">Membrane</keyword>
<feature type="transmembrane region" description="Helical" evidence="1">
    <location>
        <begin position="5"/>
        <end position="24"/>
    </location>
</feature>
<keyword evidence="3" id="KW-1185">Reference proteome</keyword>
<gene>
    <name evidence="2" type="ordered locus">THA_919</name>
</gene>
<reference evidence="2 3" key="1">
    <citation type="journal article" date="2009" name="J. Bacteriol.">
        <title>The genome of Thermosipho africanus TCF52B: lateral genetic connections to the Firmicutes and Archaea.</title>
        <authorList>
            <person name="Nesboe C.L."/>
            <person name="Bapteste E."/>
            <person name="Curtis B."/>
            <person name="Dahle H."/>
            <person name="Lopez P."/>
            <person name="Macleod D."/>
            <person name="Dlutek M."/>
            <person name="Bowman S."/>
            <person name="Zhaxybayeva O."/>
            <person name="Birkeland N.-K."/>
            <person name="Doolittle W.F."/>
        </authorList>
    </citation>
    <scope>NUCLEOTIDE SEQUENCE [LARGE SCALE GENOMIC DNA]</scope>
    <source>
        <strain evidence="2 3">TCF52B</strain>
    </source>
</reference>